<sequence>MKPLFPLALAVLLGACSILPEGEQLTVYRLPATPQAVSTAAPVGWALQVDKPLASPLLDSTRIAVLPEGDRVSAYQGVRWDDRGTRVLRDRLVDAFRADGRVAAVGSDESRLVTDLALSGDLRAFQGEYRAGRVEVHILLEARLVSGDSRRMVASRRFEVREPATGTAPAEVVKAFGVAADRLSREVLEWTLAEGAEVAVSGPPNSGSRAGF</sequence>
<reference evidence="3" key="1">
    <citation type="submission" date="2015-05" db="EMBL/GenBank/DDBJ databases">
        <title>Draft genome sequencing of a biphenyl-degrading bacterium, Pseudomonas balearica KF707 (=NBRC110670).</title>
        <authorList>
            <person name="Kimura N."/>
            <person name="Hirose J."/>
            <person name="Watanabe T."/>
            <person name="Suenaga H."/>
            <person name="Fujihara H."/>
            <person name="Noguchi M."/>
            <person name="Hashimoto M."/>
            <person name="Shimodaira J."/>
            <person name="Tsuchikane K."/>
            <person name="Hosoyama A."/>
            <person name="Yamazoe A."/>
            <person name="Fujita N."/>
            <person name="Furukawa K."/>
        </authorList>
    </citation>
    <scope>NUCLEOTIDE SEQUENCE [LARGE SCALE GENOMIC DNA]</scope>
    <source>
        <strain evidence="3">DSM 10086 / NBRC 110670 / KF707</strain>
    </source>
</reference>
<dbReference type="SUPFAM" id="SSF159594">
    <property type="entry name" value="XCC0632-like"/>
    <property type="match status" value="1"/>
</dbReference>
<accession>A0AAD1BX05</accession>
<gene>
    <name evidence="2" type="ORF">KF707C_17260</name>
</gene>
<dbReference type="Proteomes" id="UP000218554">
    <property type="component" value="Chromosome"/>
</dbReference>
<dbReference type="Pfam" id="PF03886">
    <property type="entry name" value="ABC_trans_aux"/>
    <property type="match status" value="1"/>
</dbReference>
<dbReference type="AlphaFoldDB" id="A0AAD1BX05"/>
<evidence type="ECO:0000313" key="2">
    <source>
        <dbReference type="EMBL" id="BAU73414.1"/>
    </source>
</evidence>
<protein>
    <submittedName>
        <fullName evidence="2">Membrane lipoprotein lipid attachment site containing protein USSDB6D</fullName>
    </submittedName>
</protein>
<dbReference type="EMBL" id="AP014862">
    <property type="protein sequence ID" value="BAU73414.1"/>
    <property type="molecule type" value="Genomic_DNA"/>
</dbReference>
<reference evidence="2 3" key="2">
    <citation type="journal article" date="2017" name="Int. J. Syst. Evol. Microbiol.">
        <title>Pseudomonas furukawaii sp. nov., a polychlorinated biphenyl-degrading bacterium isolated from biphenyl-contaminated soil in Japan.</title>
        <authorList>
            <person name="Kimura N."/>
            <person name="Watanabe T."/>
            <person name="Suenaga H."/>
            <person name="Fujihara H."/>
            <person name="Futagami T."/>
            <person name="Goto M."/>
            <person name="Hanada S."/>
            <person name="Hirose J."/>
        </authorList>
    </citation>
    <scope>NUCLEOTIDE SEQUENCE [LARGE SCALE GENOMIC DNA]</scope>
    <source>
        <strain evidence="3">DSM 10086 / NBRC 110670 / KF707</strain>
    </source>
</reference>
<name>A0AAD1BX05_METFU</name>
<dbReference type="RefSeq" id="WP_003452536.1">
    <property type="nucleotide sequence ID" value="NZ_AJMR01000176.1"/>
</dbReference>
<dbReference type="Gene3D" id="3.40.50.10610">
    <property type="entry name" value="ABC-type transport auxiliary lipoprotein component"/>
    <property type="match status" value="1"/>
</dbReference>
<keyword evidence="3" id="KW-1185">Reference proteome</keyword>
<proteinExistence type="predicted"/>
<evidence type="ECO:0000313" key="3">
    <source>
        <dbReference type="Proteomes" id="UP000218554"/>
    </source>
</evidence>
<feature type="domain" description="ABC-type transport auxiliary lipoprotein component" evidence="1">
    <location>
        <begin position="28"/>
        <end position="187"/>
    </location>
</feature>
<dbReference type="PROSITE" id="PS51257">
    <property type="entry name" value="PROKAR_LIPOPROTEIN"/>
    <property type="match status" value="1"/>
</dbReference>
<evidence type="ECO:0000259" key="1">
    <source>
        <dbReference type="Pfam" id="PF03886"/>
    </source>
</evidence>
<dbReference type="KEGG" id="pfuw:KF707C_17260"/>
<dbReference type="InterPro" id="IPR005586">
    <property type="entry name" value="ABC_trans_aux"/>
</dbReference>
<organism evidence="2 3">
    <name type="scientific">Metapseudomonas furukawaii</name>
    <name type="common">Pseudomonas furukawaii</name>
    <dbReference type="NCBI Taxonomy" id="1149133"/>
    <lineage>
        <taxon>Bacteria</taxon>
        <taxon>Pseudomonadati</taxon>
        <taxon>Pseudomonadota</taxon>
        <taxon>Gammaproteobacteria</taxon>
        <taxon>Pseudomonadales</taxon>
        <taxon>Pseudomonadaceae</taxon>
        <taxon>Metapseudomonas</taxon>
    </lineage>
</organism>
<keyword evidence="2" id="KW-0449">Lipoprotein</keyword>